<comment type="caution">
    <text evidence="2">The sequence shown here is derived from an EMBL/GenBank/DDBJ whole genome shotgun (WGS) entry which is preliminary data.</text>
</comment>
<name>A0A8J3AYV3_9ACTN</name>
<evidence type="ECO:0000313" key="2">
    <source>
        <dbReference type="EMBL" id="GGJ75676.1"/>
    </source>
</evidence>
<reference evidence="2" key="2">
    <citation type="submission" date="2020-09" db="EMBL/GenBank/DDBJ databases">
        <authorList>
            <person name="Sun Q."/>
            <person name="Ohkuma M."/>
        </authorList>
    </citation>
    <scope>NUCLEOTIDE SEQUENCE</scope>
    <source>
        <strain evidence="2">JCM 3090</strain>
    </source>
</reference>
<organism evidence="2 3">
    <name type="scientific">Pilimelia anulata</name>
    <dbReference type="NCBI Taxonomy" id="53371"/>
    <lineage>
        <taxon>Bacteria</taxon>
        <taxon>Bacillati</taxon>
        <taxon>Actinomycetota</taxon>
        <taxon>Actinomycetes</taxon>
        <taxon>Micromonosporales</taxon>
        <taxon>Micromonosporaceae</taxon>
        <taxon>Pilimelia</taxon>
    </lineage>
</organism>
<sequence length="61" mass="6170">MCLVPTMNADIEHLSNPRNEKGPQPSGGVAGMTKAAHLGRPTSVETVLCAASVYGCISGSG</sequence>
<accession>A0A8J3AYV3</accession>
<feature type="region of interest" description="Disordered" evidence="1">
    <location>
        <begin position="13"/>
        <end position="33"/>
    </location>
</feature>
<dbReference type="EMBL" id="BMQB01000001">
    <property type="protein sequence ID" value="GGJ75676.1"/>
    <property type="molecule type" value="Genomic_DNA"/>
</dbReference>
<proteinExistence type="predicted"/>
<evidence type="ECO:0000313" key="3">
    <source>
        <dbReference type="Proteomes" id="UP000649739"/>
    </source>
</evidence>
<gene>
    <name evidence="2" type="ORF">GCM10010123_02090</name>
</gene>
<keyword evidence="3" id="KW-1185">Reference proteome</keyword>
<dbReference type="Proteomes" id="UP000649739">
    <property type="component" value="Unassembled WGS sequence"/>
</dbReference>
<reference evidence="2" key="1">
    <citation type="journal article" date="2014" name="Int. J. Syst. Evol. Microbiol.">
        <title>Complete genome sequence of Corynebacterium casei LMG S-19264T (=DSM 44701T), isolated from a smear-ripened cheese.</title>
        <authorList>
            <consortium name="US DOE Joint Genome Institute (JGI-PGF)"/>
            <person name="Walter F."/>
            <person name="Albersmeier A."/>
            <person name="Kalinowski J."/>
            <person name="Ruckert C."/>
        </authorList>
    </citation>
    <scope>NUCLEOTIDE SEQUENCE</scope>
    <source>
        <strain evidence="2">JCM 3090</strain>
    </source>
</reference>
<evidence type="ECO:0000256" key="1">
    <source>
        <dbReference type="SAM" id="MobiDB-lite"/>
    </source>
</evidence>
<dbReference type="AlphaFoldDB" id="A0A8J3AYV3"/>
<protein>
    <submittedName>
        <fullName evidence="2">Uncharacterized protein</fullName>
    </submittedName>
</protein>